<dbReference type="GO" id="GO:0008009">
    <property type="term" value="F:chemokine activity"/>
    <property type="evidence" value="ECO:0007669"/>
    <property type="project" value="Ensembl"/>
</dbReference>
<dbReference type="GO" id="GO:0072678">
    <property type="term" value="P:T cell migration"/>
    <property type="evidence" value="ECO:0007669"/>
    <property type="project" value="Ensembl"/>
</dbReference>
<dbReference type="GO" id="GO:0007193">
    <property type="term" value="P:adenylate cyclase-inhibiting G protein-coupled receptor signaling pathway"/>
    <property type="evidence" value="ECO:0007669"/>
    <property type="project" value="Ensembl"/>
</dbReference>
<dbReference type="AlphaFoldDB" id="A0A1U7UH62"/>
<dbReference type="InterPro" id="IPR031713">
    <property type="entry name" value="GPR15L"/>
</dbReference>
<dbReference type="OrthoDB" id="9627112at2759"/>
<accession>A0A1U7UH62</accession>
<protein>
    <submittedName>
        <fullName evidence="3">Secreted protein C10orf99 homolog</fullName>
    </submittedName>
</protein>
<evidence type="ECO:0000313" key="3">
    <source>
        <dbReference type="RefSeq" id="XP_008065206.1"/>
    </source>
</evidence>
<dbReference type="GO" id="GO:2000404">
    <property type="term" value="P:regulation of T cell migration"/>
    <property type="evidence" value="ECO:0007669"/>
    <property type="project" value="Ensembl"/>
</dbReference>
<dbReference type="GO" id="GO:1902807">
    <property type="term" value="P:negative regulation of cell cycle G1/S phase transition"/>
    <property type="evidence" value="ECO:0007669"/>
    <property type="project" value="Ensembl"/>
</dbReference>
<keyword evidence="1" id="KW-0732">Signal</keyword>
<dbReference type="GO" id="GO:0043303">
    <property type="term" value="P:mast cell degranulation"/>
    <property type="evidence" value="ECO:0007669"/>
    <property type="project" value="Ensembl"/>
</dbReference>
<dbReference type="RefSeq" id="XP_008065206.1">
    <property type="nucleotide sequence ID" value="XM_008067015.1"/>
</dbReference>
<gene>
    <name evidence="3" type="primary">CUNH10orf99</name>
</gene>
<dbReference type="Pfam" id="PF15854">
    <property type="entry name" value="GPR15L"/>
    <property type="match status" value="1"/>
</dbReference>
<dbReference type="GO" id="GO:0051782">
    <property type="term" value="P:negative regulation of cell division"/>
    <property type="evidence" value="ECO:0007669"/>
    <property type="project" value="Ensembl"/>
</dbReference>
<evidence type="ECO:0000313" key="2">
    <source>
        <dbReference type="Proteomes" id="UP000189704"/>
    </source>
</evidence>
<dbReference type="GO" id="GO:0010837">
    <property type="term" value="P:regulation of keratinocyte proliferation"/>
    <property type="evidence" value="ECO:0007669"/>
    <property type="project" value="Ensembl"/>
</dbReference>
<keyword evidence="2" id="KW-1185">Reference proteome</keyword>
<dbReference type="KEGG" id="csyr:103269429"/>
<reference evidence="3" key="1">
    <citation type="submission" date="2025-08" db="UniProtKB">
        <authorList>
            <consortium name="RefSeq"/>
        </authorList>
    </citation>
    <scope>IDENTIFICATION</scope>
</reference>
<feature type="signal peptide" evidence="1">
    <location>
        <begin position="1"/>
        <end position="24"/>
    </location>
</feature>
<dbReference type="GO" id="GO:0005615">
    <property type="term" value="C:extracellular space"/>
    <property type="evidence" value="ECO:0007669"/>
    <property type="project" value="Ensembl"/>
</dbReference>
<sequence>MRLLIISSLLCILLFCFSVFSAEGRRHPAKSWRVRPCCHGVSSPNTTALKGHRVRYCKPCKLKLASKTWVVPGPLPQV</sequence>
<dbReference type="CTD" id="387695"/>
<feature type="chain" id="PRO_5010579457" evidence="1">
    <location>
        <begin position="25"/>
        <end position="78"/>
    </location>
</feature>
<dbReference type="OMA" id="RARLCCH"/>
<name>A0A1U7UH62_CARSF</name>
<organism evidence="2 3">
    <name type="scientific">Carlito syrichta</name>
    <name type="common">Philippine tarsier</name>
    <name type="synonym">Tarsius syrichta</name>
    <dbReference type="NCBI Taxonomy" id="1868482"/>
    <lineage>
        <taxon>Eukaryota</taxon>
        <taxon>Metazoa</taxon>
        <taxon>Chordata</taxon>
        <taxon>Craniata</taxon>
        <taxon>Vertebrata</taxon>
        <taxon>Euteleostomi</taxon>
        <taxon>Mammalia</taxon>
        <taxon>Eutheria</taxon>
        <taxon>Euarchontoglires</taxon>
        <taxon>Primates</taxon>
        <taxon>Haplorrhini</taxon>
        <taxon>Tarsiiformes</taxon>
        <taxon>Tarsiidae</taxon>
        <taxon>Carlito</taxon>
    </lineage>
</organism>
<dbReference type="GO" id="GO:0048247">
    <property type="term" value="P:lymphocyte chemotaxis"/>
    <property type="evidence" value="ECO:0007669"/>
    <property type="project" value="Ensembl"/>
</dbReference>
<dbReference type="GeneID" id="103269429"/>
<dbReference type="GO" id="GO:0043029">
    <property type="term" value="P:T cell homeostasis"/>
    <property type="evidence" value="ECO:0007669"/>
    <property type="project" value="Ensembl"/>
</dbReference>
<proteinExistence type="predicted"/>
<dbReference type="GO" id="GO:0050830">
    <property type="term" value="P:defense response to Gram-positive bacterium"/>
    <property type="evidence" value="ECO:0007669"/>
    <property type="project" value="Ensembl"/>
</dbReference>
<dbReference type="GO" id="GO:0050832">
    <property type="term" value="P:defense response to fungus"/>
    <property type="evidence" value="ECO:0007669"/>
    <property type="project" value="Ensembl"/>
</dbReference>
<dbReference type="Proteomes" id="UP000189704">
    <property type="component" value="Unplaced"/>
</dbReference>
<evidence type="ECO:0000256" key="1">
    <source>
        <dbReference type="SAM" id="SignalP"/>
    </source>
</evidence>